<comment type="subcellular location">
    <subcellularLocation>
        <location evidence="2">Lysosome</location>
    </subcellularLocation>
</comment>
<keyword evidence="20" id="KW-1185">Reference proteome</keyword>
<evidence type="ECO:0000256" key="17">
    <source>
        <dbReference type="ARBA" id="ARBA00043033"/>
    </source>
</evidence>
<dbReference type="InParanoid" id="A0A6P7LV32"/>
<evidence type="ECO:0000256" key="18">
    <source>
        <dbReference type="ARBA" id="ARBA00045381"/>
    </source>
</evidence>
<comment type="similarity">
    <text evidence="3">Belongs to the DNase II family.</text>
</comment>
<sequence length="335" mass="37223">MWRLLLAVALLCPDSEGLLSCKNEAGAAVDWYILYKRPNSYDFYYIDPSMNNGFESGSKPINHQSGVLANTLDPIFAPTPTCGYAGYNDQPPVGYARTGCGHSKGIVMVDDDNVVWLLHSTPRFPFSKHSNNFFPTTGMAKAQTFICVTFPNGELKKIEQHLRLISANIFEYANEDKFSVDIVNFYNVWIPEDELNQKTQLYQDLKSDGNQLFKGFFKKISSGAADGDLYVAIANAVNSNVFAQTWGCQRGRCGSYCPLTGPKVFNSESITFSSTVEWKCGSDHSKWCVSENDWVCVGDSNRSETQFKRPGGALCLQHSVTKAAFRSVISGFEDC</sequence>
<organism evidence="20 21">
    <name type="scientific">Betta splendens</name>
    <name type="common">Siamese fighting fish</name>
    <dbReference type="NCBI Taxonomy" id="158456"/>
    <lineage>
        <taxon>Eukaryota</taxon>
        <taxon>Metazoa</taxon>
        <taxon>Chordata</taxon>
        <taxon>Craniata</taxon>
        <taxon>Vertebrata</taxon>
        <taxon>Euteleostomi</taxon>
        <taxon>Actinopterygii</taxon>
        <taxon>Neopterygii</taxon>
        <taxon>Teleostei</taxon>
        <taxon>Neoteleostei</taxon>
        <taxon>Acanthomorphata</taxon>
        <taxon>Anabantaria</taxon>
        <taxon>Anabantiformes</taxon>
        <taxon>Anabantoidei</taxon>
        <taxon>Osphronemidae</taxon>
        <taxon>Betta</taxon>
    </lineage>
</organism>
<evidence type="ECO:0000313" key="20">
    <source>
        <dbReference type="Proteomes" id="UP000515150"/>
    </source>
</evidence>
<dbReference type="GO" id="GO:0006309">
    <property type="term" value="P:apoptotic DNA fragmentation"/>
    <property type="evidence" value="ECO:0007669"/>
    <property type="project" value="TreeGrafter"/>
</dbReference>
<evidence type="ECO:0000256" key="9">
    <source>
        <dbReference type="ARBA" id="ARBA00022759"/>
    </source>
</evidence>
<dbReference type="GO" id="GO:0004531">
    <property type="term" value="F:deoxyribonuclease II activity"/>
    <property type="evidence" value="ECO:0007669"/>
    <property type="project" value="UniProtKB-EC"/>
</dbReference>
<dbReference type="AlphaFoldDB" id="A0A6P7LV32"/>
<keyword evidence="7" id="KW-0540">Nuclease</keyword>
<evidence type="ECO:0000256" key="2">
    <source>
        <dbReference type="ARBA" id="ARBA00004371"/>
    </source>
</evidence>
<keyword evidence="9" id="KW-0255">Endonuclease</keyword>
<dbReference type="PANTHER" id="PTHR10858">
    <property type="entry name" value="DEOXYRIBONUCLEASE II"/>
    <property type="match status" value="1"/>
</dbReference>
<proteinExistence type="inferred from homology"/>
<keyword evidence="10" id="KW-0378">Hydrolase</keyword>
<evidence type="ECO:0000313" key="21">
    <source>
        <dbReference type="RefSeq" id="XP_028998130.2"/>
    </source>
</evidence>
<evidence type="ECO:0000256" key="4">
    <source>
        <dbReference type="ARBA" id="ARBA00012036"/>
    </source>
</evidence>
<evidence type="ECO:0000256" key="3">
    <source>
        <dbReference type="ARBA" id="ARBA00007527"/>
    </source>
</evidence>
<evidence type="ECO:0000256" key="7">
    <source>
        <dbReference type="ARBA" id="ARBA00022722"/>
    </source>
</evidence>
<dbReference type="KEGG" id="bspl:114850375"/>
<evidence type="ECO:0000256" key="13">
    <source>
        <dbReference type="ARBA" id="ARBA00023228"/>
    </source>
</evidence>
<evidence type="ECO:0000256" key="11">
    <source>
        <dbReference type="ARBA" id="ARBA00023157"/>
    </source>
</evidence>
<feature type="chain" id="PRO_5040980134" description="Deoxyribonuclease-2-alpha" evidence="19">
    <location>
        <begin position="18"/>
        <end position="335"/>
    </location>
</feature>
<dbReference type="InterPro" id="IPR004947">
    <property type="entry name" value="DNase_II"/>
</dbReference>
<feature type="signal peptide" evidence="19">
    <location>
        <begin position="1"/>
        <end position="17"/>
    </location>
</feature>
<keyword evidence="6" id="KW-0053">Apoptosis</keyword>
<evidence type="ECO:0000256" key="12">
    <source>
        <dbReference type="ARBA" id="ARBA00023180"/>
    </source>
</evidence>
<comment type="function">
    <text evidence="18">Hydrolyzes DNA under acidic conditions with a preference for double-stranded DNA. Plays a major role in the clearance of nucleic acids generated through apoptosis, hence preventing autoinflammation. Necessary for proper fetal development and for definitive erythropoiesis in fetal liver and bone marrow, where it degrades nuclear DNA expelled from erythroid precursor cells.</text>
</comment>
<dbReference type="GO" id="GO:0005764">
    <property type="term" value="C:lysosome"/>
    <property type="evidence" value="ECO:0007669"/>
    <property type="project" value="UniProtKB-SubCell"/>
</dbReference>
<evidence type="ECO:0000256" key="8">
    <source>
        <dbReference type="ARBA" id="ARBA00022729"/>
    </source>
</evidence>
<dbReference type="Proteomes" id="UP000515150">
    <property type="component" value="Chromosome 2"/>
</dbReference>
<dbReference type="Pfam" id="PF03265">
    <property type="entry name" value="DNase_II"/>
    <property type="match status" value="1"/>
</dbReference>
<reference evidence="21" key="1">
    <citation type="submission" date="2025-08" db="UniProtKB">
        <authorList>
            <consortium name="RefSeq"/>
        </authorList>
    </citation>
    <scope>IDENTIFICATION</scope>
</reference>
<protein>
    <recommendedName>
        <fullName evidence="14">Deoxyribonuclease-2-alpha</fullName>
        <ecNumber evidence="4">3.1.22.1</ecNumber>
    </recommendedName>
    <alternativeName>
        <fullName evidence="15">Acid DNase</fullName>
    </alternativeName>
    <alternativeName>
        <fullName evidence="17">Deoxyribonuclease II alpha</fullName>
    </alternativeName>
    <alternativeName>
        <fullName evidence="16">Lysosomal DNase II</fullName>
    </alternativeName>
</protein>
<evidence type="ECO:0000256" key="1">
    <source>
        <dbReference type="ARBA" id="ARBA00000447"/>
    </source>
</evidence>
<evidence type="ECO:0000256" key="15">
    <source>
        <dbReference type="ARBA" id="ARBA00041393"/>
    </source>
</evidence>
<evidence type="ECO:0000256" key="10">
    <source>
        <dbReference type="ARBA" id="ARBA00022801"/>
    </source>
</evidence>
<dbReference type="GeneID" id="114850375"/>
<dbReference type="PANTHER" id="PTHR10858:SF9">
    <property type="entry name" value="DEOXYRIBONUCLEASE-2-ALPHA"/>
    <property type="match status" value="1"/>
</dbReference>
<dbReference type="RefSeq" id="XP_028998130.2">
    <property type="nucleotide sequence ID" value="XM_029142297.2"/>
</dbReference>
<dbReference type="EC" id="3.1.22.1" evidence="4"/>
<accession>A0A6P7LV32</accession>
<evidence type="ECO:0000256" key="16">
    <source>
        <dbReference type="ARBA" id="ARBA00041918"/>
    </source>
</evidence>
<gene>
    <name evidence="21" type="primary">LOC114850375</name>
</gene>
<evidence type="ECO:0000256" key="14">
    <source>
        <dbReference type="ARBA" id="ARBA00039868"/>
    </source>
</evidence>
<dbReference type="OrthoDB" id="10261598at2759"/>
<name>A0A6P7LV32_BETSP</name>
<keyword evidence="12" id="KW-0325">Glycoprotein</keyword>
<keyword evidence="5" id="KW-0217">Developmental protein</keyword>
<keyword evidence="11" id="KW-1015">Disulfide bond</keyword>
<evidence type="ECO:0000256" key="6">
    <source>
        <dbReference type="ARBA" id="ARBA00022703"/>
    </source>
</evidence>
<evidence type="ECO:0000256" key="19">
    <source>
        <dbReference type="SAM" id="SignalP"/>
    </source>
</evidence>
<keyword evidence="8 19" id="KW-0732">Signal</keyword>
<comment type="catalytic activity">
    <reaction evidence="1">
        <text>Endonucleolytic cleavage to nucleoside 3'-phosphates and 3'-phosphooligonucleotide end-products.</text>
        <dbReference type="EC" id="3.1.22.1"/>
    </reaction>
</comment>
<keyword evidence="13" id="KW-0458">Lysosome</keyword>
<evidence type="ECO:0000256" key="5">
    <source>
        <dbReference type="ARBA" id="ARBA00022473"/>
    </source>
</evidence>
<dbReference type="CDD" id="cd09120">
    <property type="entry name" value="PLDc_DNaseII_1"/>
    <property type="match status" value="1"/>
</dbReference>